<dbReference type="PROSITE" id="PS51257">
    <property type="entry name" value="PROKAR_LIPOPROTEIN"/>
    <property type="match status" value="1"/>
</dbReference>
<dbReference type="PRINTS" id="PR00723">
    <property type="entry name" value="SUBTILISIN"/>
</dbReference>
<dbReference type="InterPro" id="IPR015500">
    <property type="entry name" value="Peptidase_S8_subtilisin-rel"/>
</dbReference>
<evidence type="ECO:0000256" key="9">
    <source>
        <dbReference type="SAM" id="SignalP"/>
    </source>
</evidence>
<evidence type="ECO:0000259" key="10">
    <source>
        <dbReference type="Pfam" id="PF00082"/>
    </source>
</evidence>
<organism evidence="13 14">
    <name type="scientific">Deinococcus yavapaiensis KR-236</name>
    <dbReference type="NCBI Taxonomy" id="694435"/>
    <lineage>
        <taxon>Bacteria</taxon>
        <taxon>Thermotogati</taxon>
        <taxon>Deinococcota</taxon>
        <taxon>Deinococci</taxon>
        <taxon>Deinococcales</taxon>
        <taxon>Deinococcaceae</taxon>
        <taxon>Deinococcus</taxon>
    </lineage>
</organism>
<dbReference type="PROSITE" id="PS00138">
    <property type="entry name" value="SUBTILASE_SER"/>
    <property type="match status" value="1"/>
</dbReference>
<reference evidence="13 14" key="1">
    <citation type="submission" date="2018-06" db="EMBL/GenBank/DDBJ databases">
        <title>Genomic Encyclopedia of Type Strains, Phase IV (KMG-IV): sequencing the most valuable type-strain genomes for metagenomic binning, comparative biology and taxonomic classification.</title>
        <authorList>
            <person name="Goeker M."/>
        </authorList>
    </citation>
    <scope>NUCLEOTIDE SEQUENCE [LARGE SCALE GENOMIC DNA]</scope>
    <source>
        <strain evidence="13 14">DSM 18048</strain>
    </source>
</reference>
<dbReference type="EMBL" id="QJSX01000014">
    <property type="protein sequence ID" value="PYE51810.1"/>
    <property type="molecule type" value="Genomic_DNA"/>
</dbReference>
<dbReference type="InterPro" id="IPR054399">
    <property type="entry name" value="Fervidolysin-like_N_prodom"/>
</dbReference>
<evidence type="ECO:0000256" key="5">
    <source>
        <dbReference type="ARBA" id="ARBA00022825"/>
    </source>
</evidence>
<dbReference type="PANTHER" id="PTHR43806">
    <property type="entry name" value="PEPTIDASE S8"/>
    <property type="match status" value="1"/>
</dbReference>
<feature type="domain" description="Fervidolysin-like N-terminal prodomain" evidence="12">
    <location>
        <begin position="42"/>
        <end position="99"/>
    </location>
</feature>
<evidence type="ECO:0000259" key="12">
    <source>
        <dbReference type="Pfam" id="PF22148"/>
    </source>
</evidence>
<dbReference type="Proteomes" id="UP000248326">
    <property type="component" value="Unassembled WGS sequence"/>
</dbReference>
<proteinExistence type="inferred from homology"/>
<dbReference type="SUPFAM" id="SSF54897">
    <property type="entry name" value="Protease propeptides/inhibitors"/>
    <property type="match status" value="1"/>
</dbReference>
<sequence length="578" mass="58540">MKKMRAAGVVVLSLALAACGQQGPSSSISSGDVQAQGVQQNQGRYLVGFKRGVGVDRAAISRVGGQITQEWRELDAAAVRLPAAALNGLRNNPNVEYVEDDVIRYALGKRSVVSDGKPSASAPSATPSATATVGPWTASGEFTWGDNALNVQTLRSSGYTGFNATTSVAVCVGDTGIDGTHKEFAGKLKGYQNFMGDGRNDPNQLNDVSHHGTHVSGTIFAQYNVGSAGLQSGMDANGVGGVASGVNLYMARVLGDDGSGSSSGIINGVNWCVSKLKSQGGPEGHVVISLSLGSSRGSKTEQRAYDSAYSKGALIIAASGNDGGPIGYPANYTSVVAVGAIDDHANLASFSNFGADQELVGPGVAVLSSVPTGTGLAASASATGVTAYTSVLAAEFAAKGTVANTAIVATNSANNELCGVGTTDANLGGKIALIARGTCSFEEKVNNAVSSGAKAVIIYNNAAGDLGMTLNVQKTVPVVGITQQDGQNTLAAINASATKSTPGTVSITSADYEYFDGTSMATPHVSAAAALVWATKPTYSNAQIRSLLQSTATDLGTTGKDNNFGYGLVNPLKAINTN</sequence>
<evidence type="ECO:0000256" key="2">
    <source>
        <dbReference type="ARBA" id="ARBA00022512"/>
    </source>
</evidence>
<feature type="domain" description="Peptidase S8/S53" evidence="10">
    <location>
        <begin position="502"/>
        <end position="567"/>
    </location>
</feature>
<feature type="compositionally biased region" description="Low complexity" evidence="8">
    <location>
        <begin position="118"/>
        <end position="132"/>
    </location>
</feature>
<evidence type="ECO:0000256" key="4">
    <source>
        <dbReference type="ARBA" id="ARBA00022801"/>
    </source>
</evidence>
<evidence type="ECO:0000313" key="13">
    <source>
        <dbReference type="EMBL" id="PYE51810.1"/>
    </source>
</evidence>
<keyword evidence="2" id="KW-0964">Secreted</keyword>
<dbReference type="PANTHER" id="PTHR43806:SF11">
    <property type="entry name" value="CEREVISIN-RELATED"/>
    <property type="match status" value="1"/>
</dbReference>
<dbReference type="Gene3D" id="3.40.50.200">
    <property type="entry name" value="Peptidase S8/S53 domain"/>
    <property type="match status" value="2"/>
</dbReference>
<dbReference type="InterPro" id="IPR000209">
    <property type="entry name" value="Peptidase_S8/S53_dom"/>
</dbReference>
<feature type="signal peptide" evidence="9">
    <location>
        <begin position="1"/>
        <end position="20"/>
    </location>
</feature>
<keyword evidence="2" id="KW-0134">Cell wall</keyword>
<keyword evidence="3 7" id="KW-0645">Protease</keyword>
<feature type="domain" description="PA" evidence="11">
    <location>
        <begin position="408"/>
        <end position="488"/>
    </location>
</feature>
<dbReference type="Pfam" id="PF22148">
    <property type="entry name" value="Fervidolysin_NPro-like"/>
    <property type="match status" value="1"/>
</dbReference>
<evidence type="ECO:0000256" key="8">
    <source>
        <dbReference type="SAM" id="MobiDB-lite"/>
    </source>
</evidence>
<comment type="caution">
    <text evidence="13">The sequence shown here is derived from an EMBL/GenBank/DDBJ whole genome shotgun (WGS) entry which is preliminary data.</text>
</comment>
<feature type="active site" description="Charge relay system" evidence="6 7">
    <location>
        <position position="519"/>
    </location>
</feature>
<dbReference type="InterPro" id="IPR037045">
    <property type="entry name" value="S8pro/Inhibitor_I9_sf"/>
</dbReference>
<dbReference type="SUPFAM" id="SSF52743">
    <property type="entry name" value="Subtilisin-like"/>
    <property type="match status" value="1"/>
</dbReference>
<dbReference type="GO" id="GO:0004252">
    <property type="term" value="F:serine-type endopeptidase activity"/>
    <property type="evidence" value="ECO:0007669"/>
    <property type="project" value="UniProtKB-UniRule"/>
</dbReference>
<keyword evidence="5 7" id="KW-0720">Serine protease</keyword>
<feature type="active site" description="Charge relay system" evidence="6 7">
    <location>
        <position position="211"/>
    </location>
</feature>
<keyword evidence="9" id="KW-0732">Signal</keyword>
<dbReference type="InterPro" id="IPR023828">
    <property type="entry name" value="Peptidase_S8_Ser-AS"/>
</dbReference>
<name>A0A318S4B8_9DEIO</name>
<dbReference type="InterPro" id="IPR003137">
    <property type="entry name" value="PA_domain"/>
</dbReference>
<evidence type="ECO:0000256" key="3">
    <source>
        <dbReference type="ARBA" id="ARBA00022670"/>
    </source>
</evidence>
<dbReference type="PROSITE" id="PS51892">
    <property type="entry name" value="SUBTILASE"/>
    <property type="match status" value="1"/>
</dbReference>
<dbReference type="Gene3D" id="3.30.70.80">
    <property type="entry name" value="Peptidase S8 propeptide/proteinase inhibitor I9"/>
    <property type="match status" value="1"/>
</dbReference>
<dbReference type="InterPro" id="IPR050131">
    <property type="entry name" value="Peptidase_S8_subtilisin-like"/>
</dbReference>
<dbReference type="GO" id="GO:0005615">
    <property type="term" value="C:extracellular space"/>
    <property type="evidence" value="ECO:0007669"/>
    <property type="project" value="TreeGrafter"/>
</dbReference>
<keyword evidence="4 7" id="KW-0378">Hydrolase</keyword>
<accession>A0A318S4B8</accession>
<evidence type="ECO:0000259" key="11">
    <source>
        <dbReference type="Pfam" id="PF02225"/>
    </source>
</evidence>
<feature type="active site" description="Charge relay system" evidence="6 7">
    <location>
        <position position="174"/>
    </location>
</feature>
<evidence type="ECO:0000256" key="7">
    <source>
        <dbReference type="PROSITE-ProRule" id="PRU01240"/>
    </source>
</evidence>
<evidence type="ECO:0000313" key="14">
    <source>
        <dbReference type="Proteomes" id="UP000248326"/>
    </source>
</evidence>
<comment type="similarity">
    <text evidence="1 7">Belongs to the peptidase S8 family.</text>
</comment>
<dbReference type="AlphaFoldDB" id="A0A318S4B8"/>
<feature type="chain" id="PRO_5016312537" evidence="9">
    <location>
        <begin position="21"/>
        <end position="578"/>
    </location>
</feature>
<feature type="domain" description="Peptidase S8/S53" evidence="10">
    <location>
        <begin position="167"/>
        <end position="376"/>
    </location>
</feature>
<feature type="region of interest" description="Disordered" evidence="8">
    <location>
        <begin position="113"/>
        <end position="133"/>
    </location>
</feature>
<keyword evidence="14" id="KW-1185">Reference proteome</keyword>
<evidence type="ECO:0000256" key="1">
    <source>
        <dbReference type="ARBA" id="ARBA00011073"/>
    </source>
</evidence>
<dbReference type="Pfam" id="PF02225">
    <property type="entry name" value="PA"/>
    <property type="match status" value="1"/>
</dbReference>
<dbReference type="Pfam" id="PF00082">
    <property type="entry name" value="Peptidase_S8"/>
    <property type="match status" value="2"/>
</dbReference>
<dbReference type="InterPro" id="IPR036852">
    <property type="entry name" value="Peptidase_S8/S53_dom_sf"/>
</dbReference>
<dbReference type="GO" id="GO:0006508">
    <property type="term" value="P:proteolysis"/>
    <property type="evidence" value="ECO:0007669"/>
    <property type="project" value="UniProtKB-KW"/>
</dbReference>
<gene>
    <name evidence="13" type="ORF">DES52_11410</name>
</gene>
<evidence type="ECO:0000256" key="6">
    <source>
        <dbReference type="PIRSR" id="PIRSR615500-1"/>
    </source>
</evidence>
<protein>
    <submittedName>
        <fullName evidence="13">Subtilisin family serine protease</fullName>
    </submittedName>
</protein>